<sequence length="131" mass="14846">MTTPCVLEAIQAKLVVASENTAEERRQGKGQKETEEGSCQSTSSPVWYPDHVAAAHTRKERHQTTSLFLATWWIVSRLHHHQTIRSIPASPHSHHSQQVKPDQARPGHYCRLYRQMSGIQLPSMANMIKQA</sequence>
<feature type="region of interest" description="Disordered" evidence="1">
    <location>
        <begin position="19"/>
        <end position="46"/>
    </location>
</feature>
<dbReference type="Proteomes" id="UP000799539">
    <property type="component" value="Unassembled WGS sequence"/>
</dbReference>
<proteinExistence type="predicted"/>
<organism evidence="2 3">
    <name type="scientific">Cercospora zeae-maydis SCOH1-5</name>
    <dbReference type="NCBI Taxonomy" id="717836"/>
    <lineage>
        <taxon>Eukaryota</taxon>
        <taxon>Fungi</taxon>
        <taxon>Dikarya</taxon>
        <taxon>Ascomycota</taxon>
        <taxon>Pezizomycotina</taxon>
        <taxon>Dothideomycetes</taxon>
        <taxon>Dothideomycetidae</taxon>
        <taxon>Mycosphaerellales</taxon>
        <taxon>Mycosphaerellaceae</taxon>
        <taxon>Cercospora</taxon>
    </lineage>
</organism>
<evidence type="ECO:0000313" key="3">
    <source>
        <dbReference type="Proteomes" id="UP000799539"/>
    </source>
</evidence>
<evidence type="ECO:0000256" key="1">
    <source>
        <dbReference type="SAM" id="MobiDB-lite"/>
    </source>
</evidence>
<dbReference type="AlphaFoldDB" id="A0A6A6FGC6"/>
<name>A0A6A6FGC6_9PEZI</name>
<evidence type="ECO:0000313" key="2">
    <source>
        <dbReference type="EMBL" id="KAF2212476.1"/>
    </source>
</evidence>
<protein>
    <submittedName>
        <fullName evidence="2">Uncharacterized protein</fullName>
    </submittedName>
</protein>
<gene>
    <name evidence="2" type="ORF">CERZMDRAFT_84807</name>
</gene>
<reference evidence="2" key="1">
    <citation type="journal article" date="2020" name="Stud. Mycol.">
        <title>101 Dothideomycetes genomes: a test case for predicting lifestyles and emergence of pathogens.</title>
        <authorList>
            <person name="Haridas S."/>
            <person name="Albert R."/>
            <person name="Binder M."/>
            <person name="Bloem J."/>
            <person name="Labutti K."/>
            <person name="Salamov A."/>
            <person name="Andreopoulos B."/>
            <person name="Baker S."/>
            <person name="Barry K."/>
            <person name="Bills G."/>
            <person name="Bluhm B."/>
            <person name="Cannon C."/>
            <person name="Castanera R."/>
            <person name="Culley D."/>
            <person name="Daum C."/>
            <person name="Ezra D."/>
            <person name="Gonzalez J."/>
            <person name="Henrissat B."/>
            <person name="Kuo A."/>
            <person name="Liang C."/>
            <person name="Lipzen A."/>
            <person name="Lutzoni F."/>
            <person name="Magnuson J."/>
            <person name="Mondo S."/>
            <person name="Nolan M."/>
            <person name="Ohm R."/>
            <person name="Pangilinan J."/>
            <person name="Park H.-J."/>
            <person name="Ramirez L."/>
            <person name="Alfaro M."/>
            <person name="Sun H."/>
            <person name="Tritt A."/>
            <person name="Yoshinaga Y."/>
            <person name="Zwiers L.-H."/>
            <person name="Turgeon B."/>
            <person name="Goodwin S."/>
            <person name="Spatafora J."/>
            <person name="Crous P."/>
            <person name="Grigoriev I."/>
        </authorList>
    </citation>
    <scope>NUCLEOTIDE SEQUENCE</scope>
    <source>
        <strain evidence="2">SCOH1-5</strain>
    </source>
</reference>
<accession>A0A6A6FGC6</accession>
<feature type="compositionally biased region" description="Basic and acidic residues" evidence="1">
    <location>
        <begin position="22"/>
        <end position="35"/>
    </location>
</feature>
<dbReference type="EMBL" id="ML992673">
    <property type="protein sequence ID" value="KAF2212476.1"/>
    <property type="molecule type" value="Genomic_DNA"/>
</dbReference>
<keyword evidence="3" id="KW-1185">Reference proteome</keyword>